<dbReference type="Gene3D" id="1.10.287.950">
    <property type="entry name" value="Methyl-accepting chemotaxis protein"/>
    <property type="match status" value="1"/>
</dbReference>
<feature type="domain" description="Methyl-accepting transducer" evidence="4">
    <location>
        <begin position="232"/>
        <end position="420"/>
    </location>
</feature>
<evidence type="ECO:0000256" key="3">
    <source>
        <dbReference type="SAM" id="Phobius"/>
    </source>
</evidence>
<evidence type="ECO:0000259" key="4">
    <source>
        <dbReference type="PROSITE" id="PS50111"/>
    </source>
</evidence>
<keyword evidence="1 2" id="KW-0807">Transducer</keyword>
<feature type="transmembrane region" description="Helical" evidence="3">
    <location>
        <begin position="12"/>
        <end position="32"/>
    </location>
</feature>
<dbReference type="Pfam" id="PF00015">
    <property type="entry name" value="MCPsignal"/>
    <property type="match status" value="1"/>
</dbReference>
<protein>
    <recommendedName>
        <fullName evidence="4">Methyl-accepting transducer domain-containing protein</fullName>
    </recommendedName>
</protein>
<feature type="transmembrane region" description="Helical" evidence="3">
    <location>
        <begin position="103"/>
        <end position="123"/>
    </location>
</feature>
<feature type="transmembrane region" description="Helical" evidence="3">
    <location>
        <begin position="38"/>
        <end position="55"/>
    </location>
</feature>
<keyword evidence="3" id="KW-0812">Transmembrane</keyword>
<comment type="caution">
    <text evidence="5">The sequence shown here is derived from an EMBL/GenBank/DDBJ whole genome shotgun (WGS) entry which is preliminary data.</text>
</comment>
<evidence type="ECO:0000256" key="1">
    <source>
        <dbReference type="ARBA" id="ARBA00023224"/>
    </source>
</evidence>
<evidence type="ECO:0000313" key="5">
    <source>
        <dbReference type="EMBL" id="MBT0768353.1"/>
    </source>
</evidence>
<dbReference type="RefSeq" id="WP_214154652.1">
    <property type="nucleotide sequence ID" value="NZ_JAHBAY010000002.1"/>
</dbReference>
<name>A0ABS5TBY5_9ACTN</name>
<dbReference type="PROSITE" id="PS50111">
    <property type="entry name" value="CHEMOTAXIS_TRANSDUC_2"/>
    <property type="match status" value="1"/>
</dbReference>
<dbReference type="SUPFAM" id="SSF58104">
    <property type="entry name" value="Methyl-accepting chemotaxis protein (MCP) signaling domain"/>
    <property type="match status" value="1"/>
</dbReference>
<reference evidence="5 6" key="1">
    <citation type="submission" date="2021-05" db="EMBL/GenBank/DDBJ databases">
        <title>Kineosporia and Streptomyces sp. nov. two new marine actinobacteria isolated from Coral.</title>
        <authorList>
            <person name="Buangrab K."/>
            <person name="Sutthacheep M."/>
            <person name="Yeemin T."/>
            <person name="Harunari E."/>
            <person name="Igarashi Y."/>
            <person name="Kanchanasin P."/>
            <person name="Tanasupawat S."/>
            <person name="Phongsopitanun W."/>
        </authorList>
    </citation>
    <scope>NUCLEOTIDE SEQUENCE [LARGE SCALE GENOMIC DNA]</scope>
    <source>
        <strain evidence="5 6">J2-2</strain>
    </source>
</reference>
<feature type="transmembrane region" description="Helical" evidence="3">
    <location>
        <begin position="67"/>
        <end position="91"/>
    </location>
</feature>
<organism evidence="5 6">
    <name type="scientific">Kineosporia corallincola</name>
    <dbReference type="NCBI Taxonomy" id="2835133"/>
    <lineage>
        <taxon>Bacteria</taxon>
        <taxon>Bacillati</taxon>
        <taxon>Actinomycetota</taxon>
        <taxon>Actinomycetes</taxon>
        <taxon>Kineosporiales</taxon>
        <taxon>Kineosporiaceae</taxon>
        <taxon>Kineosporia</taxon>
    </lineage>
</organism>
<dbReference type="InterPro" id="IPR004089">
    <property type="entry name" value="MCPsignal_dom"/>
</dbReference>
<dbReference type="PANTHER" id="PTHR32089">
    <property type="entry name" value="METHYL-ACCEPTING CHEMOTAXIS PROTEIN MCPB"/>
    <property type="match status" value="1"/>
</dbReference>
<dbReference type="EMBL" id="JAHBAY010000002">
    <property type="protein sequence ID" value="MBT0768353.1"/>
    <property type="molecule type" value="Genomic_DNA"/>
</dbReference>
<keyword evidence="3" id="KW-0472">Membrane</keyword>
<dbReference type="Proteomes" id="UP001197247">
    <property type="component" value="Unassembled WGS sequence"/>
</dbReference>
<evidence type="ECO:0000313" key="6">
    <source>
        <dbReference type="Proteomes" id="UP001197247"/>
    </source>
</evidence>
<evidence type="ECO:0000256" key="2">
    <source>
        <dbReference type="PROSITE-ProRule" id="PRU00284"/>
    </source>
</evidence>
<gene>
    <name evidence="5" type="ORF">KIH74_05425</name>
</gene>
<dbReference type="SMART" id="SM00283">
    <property type="entry name" value="MA"/>
    <property type="match status" value="1"/>
</dbReference>
<dbReference type="PANTHER" id="PTHR32089:SF112">
    <property type="entry name" value="LYSOZYME-LIKE PROTEIN-RELATED"/>
    <property type="match status" value="1"/>
</dbReference>
<keyword evidence="3" id="KW-1133">Transmembrane helix</keyword>
<feature type="transmembrane region" description="Helical" evidence="3">
    <location>
        <begin position="143"/>
        <end position="167"/>
    </location>
</feature>
<accession>A0ABS5TBY5</accession>
<keyword evidence="6" id="KW-1185">Reference proteome</keyword>
<proteinExistence type="predicted"/>
<sequence>MSEKSWLARHRLIRGAALCSVPVLVGVGVVGPSSWAETLLLPLVPVVLVGLAAVARGQRLTSELTSLALISCAFIGIDLSGGSLHAHLFLLSAVPFVALYQRWSPLLVTVGAVVVHHLLFGLFAPARVMSMSMHGTQPETRDVVIMVGTHAASVVVEIVAVLLWWHFAEITEAETETQRAALDAERDATAQLQTRNAEAETLVQREAALDAARRGEGLATDAEIIRALAGRVSEAIDDLAAQSGTLESAVHDIARRCQETAGTARQGQDAAALAADDAARLETAVAEISGVNALIESLAEQTNLLSLNATIEAARAGEAGKGFGVVATEVKSLAAATAESTQKVRDVVEVVSQQAHKVADSFRTSNALVGRIGDSQAAIAAAVDQQAAVLAEVGRRTGEAAGAARDITQALERMLHNAGK</sequence>